<evidence type="ECO:0000259" key="5">
    <source>
        <dbReference type="PROSITE" id="PS50004"/>
    </source>
</evidence>
<dbReference type="InterPro" id="IPR018247">
    <property type="entry name" value="EF_Hand_1_Ca_BS"/>
</dbReference>
<evidence type="ECO:0000313" key="8">
    <source>
        <dbReference type="Proteomes" id="UP000009168"/>
    </source>
</evidence>
<proteinExistence type="predicted"/>
<dbReference type="OrthoDB" id="285703at2759"/>
<keyword evidence="8" id="KW-1185">Reference proteome</keyword>
<feature type="domain" description="EF-hand" evidence="6">
    <location>
        <begin position="743"/>
        <end position="778"/>
    </location>
</feature>
<dbReference type="KEGG" id="tet:TTHERM_00444770"/>
<feature type="coiled-coil region" evidence="3">
    <location>
        <begin position="511"/>
        <end position="620"/>
    </location>
</feature>
<keyword evidence="3" id="KW-0175">Coiled coil</keyword>
<dbReference type="SUPFAM" id="SSF48403">
    <property type="entry name" value="Ankyrin repeat"/>
    <property type="match status" value="1"/>
</dbReference>
<dbReference type="InterPro" id="IPR002110">
    <property type="entry name" value="Ankyrin_rpt"/>
</dbReference>
<dbReference type="PROSITE" id="PS50004">
    <property type="entry name" value="C2"/>
    <property type="match status" value="9"/>
</dbReference>
<feature type="domain" description="C2" evidence="5">
    <location>
        <begin position="1334"/>
        <end position="1453"/>
    </location>
</feature>
<dbReference type="InterPro" id="IPR036770">
    <property type="entry name" value="Ankyrin_rpt-contain_sf"/>
</dbReference>
<dbReference type="InterPro" id="IPR035892">
    <property type="entry name" value="C2_domain_sf"/>
</dbReference>
<dbReference type="SMART" id="SM00054">
    <property type="entry name" value="EFh"/>
    <property type="match status" value="3"/>
</dbReference>
<feature type="repeat" description="ANK" evidence="2">
    <location>
        <begin position="167"/>
        <end position="199"/>
    </location>
</feature>
<keyword evidence="1" id="KW-0106">Calcium</keyword>
<dbReference type="SMART" id="SM00239">
    <property type="entry name" value="C2"/>
    <property type="match status" value="10"/>
</dbReference>
<feature type="domain" description="EF-hand" evidence="6">
    <location>
        <begin position="779"/>
        <end position="814"/>
    </location>
</feature>
<gene>
    <name evidence="7" type="ORF">TTHERM_00444770</name>
</gene>
<dbReference type="STRING" id="312017.I7M3G3"/>
<dbReference type="SUPFAM" id="SSF47473">
    <property type="entry name" value="EF-hand"/>
    <property type="match status" value="1"/>
</dbReference>
<dbReference type="PANTHER" id="PTHR47800">
    <property type="entry name" value="C2 DOMAIN-CONTAINING PROTEIN"/>
    <property type="match status" value="1"/>
</dbReference>
<dbReference type="InterPro" id="IPR002048">
    <property type="entry name" value="EF_hand_dom"/>
</dbReference>
<dbReference type="GO" id="GO:0010628">
    <property type="term" value="P:positive regulation of gene expression"/>
    <property type="evidence" value="ECO:0007669"/>
    <property type="project" value="TreeGrafter"/>
</dbReference>
<dbReference type="CDD" id="cd00051">
    <property type="entry name" value="EFh"/>
    <property type="match status" value="1"/>
</dbReference>
<feature type="domain" description="C2" evidence="5">
    <location>
        <begin position="1815"/>
        <end position="1938"/>
    </location>
</feature>
<evidence type="ECO:0000259" key="6">
    <source>
        <dbReference type="PROSITE" id="PS50222"/>
    </source>
</evidence>
<feature type="domain" description="C2" evidence="5">
    <location>
        <begin position="1660"/>
        <end position="1779"/>
    </location>
</feature>
<dbReference type="Pfam" id="PF00168">
    <property type="entry name" value="C2"/>
    <property type="match status" value="10"/>
</dbReference>
<dbReference type="InterPro" id="IPR000008">
    <property type="entry name" value="C2_dom"/>
</dbReference>
<reference evidence="8" key="1">
    <citation type="journal article" date="2006" name="PLoS Biol.">
        <title>Macronuclear genome sequence of the ciliate Tetrahymena thermophila, a model eukaryote.</title>
        <authorList>
            <person name="Eisen J.A."/>
            <person name="Coyne R.S."/>
            <person name="Wu M."/>
            <person name="Wu D."/>
            <person name="Thiagarajan M."/>
            <person name="Wortman J.R."/>
            <person name="Badger J.H."/>
            <person name="Ren Q."/>
            <person name="Amedeo P."/>
            <person name="Jones K.M."/>
            <person name="Tallon L.J."/>
            <person name="Delcher A.L."/>
            <person name="Salzberg S.L."/>
            <person name="Silva J.C."/>
            <person name="Haas B.J."/>
            <person name="Majoros W.H."/>
            <person name="Farzad M."/>
            <person name="Carlton J.M."/>
            <person name="Smith R.K. Jr."/>
            <person name="Garg J."/>
            <person name="Pearlman R.E."/>
            <person name="Karrer K.M."/>
            <person name="Sun L."/>
            <person name="Manning G."/>
            <person name="Elde N.C."/>
            <person name="Turkewitz A.P."/>
            <person name="Asai D.J."/>
            <person name="Wilkes D.E."/>
            <person name="Wang Y."/>
            <person name="Cai H."/>
            <person name="Collins K."/>
            <person name="Stewart B.A."/>
            <person name="Lee S.R."/>
            <person name="Wilamowska K."/>
            <person name="Weinberg Z."/>
            <person name="Ruzzo W.L."/>
            <person name="Wloga D."/>
            <person name="Gaertig J."/>
            <person name="Frankel J."/>
            <person name="Tsao C.-C."/>
            <person name="Gorovsky M.A."/>
            <person name="Keeling P.J."/>
            <person name="Waller R.F."/>
            <person name="Patron N.J."/>
            <person name="Cherry J.M."/>
            <person name="Stover N.A."/>
            <person name="Krieger C.J."/>
            <person name="del Toro C."/>
            <person name="Ryder H.F."/>
            <person name="Williamson S.C."/>
            <person name="Barbeau R.A."/>
            <person name="Hamilton E.P."/>
            <person name="Orias E."/>
        </authorList>
    </citation>
    <scope>NUCLEOTIDE SEQUENCE [LARGE SCALE GENOMIC DNA]</scope>
    <source>
        <strain evidence="8">SB210</strain>
    </source>
</reference>
<dbReference type="GeneID" id="7823369"/>
<evidence type="ECO:0000256" key="1">
    <source>
        <dbReference type="ARBA" id="ARBA00022837"/>
    </source>
</evidence>
<dbReference type="CDD" id="cd00030">
    <property type="entry name" value="C2"/>
    <property type="match status" value="9"/>
</dbReference>
<feature type="repeat" description="ANK" evidence="2">
    <location>
        <begin position="234"/>
        <end position="269"/>
    </location>
</feature>
<dbReference type="PROSITE" id="PS50222">
    <property type="entry name" value="EF_HAND_2"/>
    <property type="match status" value="2"/>
</dbReference>
<evidence type="ECO:0000256" key="4">
    <source>
        <dbReference type="SAM" id="MobiDB-lite"/>
    </source>
</evidence>
<sequence length="2616" mass="301200">MNNSLRKVTEIKREQSSQQDDALNQENVSHVIAQFQRKGFESLSLEDLAVATIHQDFSQQFKQATGLDWQSKFQVKAIERLNYARFDINWLTRKSDDYFKPLFQNVLKGDLQRVQQFVNSCPKDMNVLKCVDSTKKSPVHLAASEGQQSVLEFLVSKGFNVDSRDRTLKTPLHYACLNGFATAADFLLKSGANIMAKDSTGKNPIHFASTCNNPQIISLLVGIKPDIVFSTDNSGLTCLHYAVWNSSIKQVDIIRTLLDYHADVNAQDDDGKTALHHASKGARTRVIPILIQRGTDITLRDKAQKKTCLEMAANDRTRELIVVYSSTPLSHSTAPKEDLAWMNTALRGQRLPIIPKPKEQSPEPPKKILPYNEDFTTISSWIRGRFFKLMKKLQEEGIKNWHHLKKPYIYTGSWMEGIKSLEELYELIKDIPPAEAVIRAFNILCPYEKEMPRVTGDEEAIDNFYGSSWYEGGSYNYSKRLETDKRLSAQSEIDEQINSLKLALQIREKALEDSELQNVEIIRKNQDLERLLNETKTKLNTLIEDQKKQLLNKETQLKELNKKVSSLMKQVNDKEMEISELKANQAQINNEELQSLIEENERLNKEIAELREKEKQNAAQAALVIQQQEAYIAKNEEENTSDDDAIIRLYQSLRNNPPPLTQRMQQADIDGDSRLTQTEFMLFLEKLRMSPKDIQSLCRVAGYMDGRKLLEIQDFKDILEERPRMRELWQKFLFRTMFDAFKAKGLQAEQAFNLMDVDNNQMITPSEIRNGLESLKIILNQKDFNNLYTVFDDNKNGSISIEEIKEIFMKYENVSLDVDISFSDRLAKDDFEPGQALTKPNEAYNSTNNDISQSLIKFTEDVAQIDGDLKIQIPYANNLIGAQNLKQVTIRVMLRGSEDPNLFKTIILFDDKSWNYVVQVPIRSVLRENVNDDLLIQLYSEEEFVEKNFLGEVKILWKTSLDQPNQWVISQEFPLANVSYKKQITKEVSGKIAVQLKWIPAVSKEFKGKLVQKDMLRQEEVQFKRTLVEPGMLEFVIVSAYLQEKKENLKCTIKTPDKKENTYDAKYDAKGFPYWSQKQLVDLQAGAEKLLDSVRVTIYYNEGMIIKDKRIIGEVYVNWEECVNFPGEYLTKKSYLFKQHPHVEKPSKVYVQVRWIPESLYRTLAGFKQGSLKDRKKDIKTSKEDLKEGILKVLLVRAKDLRGDDAVDSSDPYVILKYQNYDKVIEAKSKVKKYTVNPAWYQILQLKVSFYKDGIVPPLKVEIWDQDKISDDSLGECVIDVSPSIEAPCTWAVNDYFLVEDPKYKPLPNAPDAKPKIYLQTYFVPEGMNDPNIKPEDKENLMQVREENTICGQLKVKIVHARELRKADRNGSDPYVQINFPGNVEVKTSTISNTLNPQWNEVFVQKILISKDRMAPLKLIIKDSDFLASDDILGYVNVDWSKCVEDPGSWGVNNVFPLEGTADIKAKTETLGFIYVQIKFIEEGMIDDQSYPPLIENLAQMIADRQGLYKGNLRVFLVHCRDIVKADDGKNDFSDAFVVFKVPGGKQVKSNVIKDDQYPTWKQIYDIPIFMPKDSIQPMRVEVIDDDLFGSDLMGYTNVDLLEALNNPQKWAINKIFQLDGDQDMVKKYKTDKFGVIYLQIMFVVDGIKNEDKPLPLIEDMDEIIRKKKEEAKTPMRGTLVVNVVMAQNLKIADSKSSDPYVEVTFPNKKTFSTPYIPENLNPIWNSEFRDRIDIYKESYQPLHFKVLDKDTMAIDDILGELTLDWMDCFENPTMWRINDFKELTGQNKMGQNLGKLYVQAKFLRDSDLETVEGQAQCKTLSELANEYGRILGNLQVNIISGANLKNTDTIGKSDPYVTVYLSNNQKQPLKTKPLKDDLNPVWNFTGVIPINMLRCQLKQAELYLDVYDEDNVTDELIGRVCIDVISILEKPNQEQFYEDIIQDVKKKEGTNYGTLRSMFKWDPSNDCESVLGLREPEVIFKGDLFVNIENGRNIKNQALIGKSDPKVHFGFNLFPKLVFESKVFDNNLNPDFKFENLIPLELNLKKARQLRLNLSIRDKQVIGSTALCGVSISLADLIEKPGKWLSEYLELKDNDGKPGCGHSFVQIQWRQKEPVPAEPIIAEKPAVLDYKEYLKQGEPPKFPGELFINVIGARKLKSSTFDKSDPFTEIKISKGDKKIIKTKVIDDNENPNWNHSDSFKLDLAEEDWDTLKLYVVVYDYDYAINDKLGSLEIHLKDYFYDKERKWYDKIEQLVDEKKFPGAGEIYIQFQWRPEGEQLSNTNPPENKLLKLEQESKNKADEIAKKKAEADSEPFVKTKIFFNIVSARNLIKADVFDESDPFVKVTFNFCKVNFITPVIDNNPNPLWNFQKEIEVEYQPSKLKNAEVMFTLYDYDITTNDFLGQMIINIDHMIQDPKIWFNEIQQLQDEKCTRGKNGIFYAQMQWRPDGILSEQDKKQPELLDISKFYKGAEPVGTVVIAAVSAKGILGVEEKGKYSDALFNIKFNKKDAKTKVIQSLNPEWKEIFKFPINFKDRTQIPFLYCILEDYNKWSSNVFLGDFECDISSILDKPNAWGIEKEFALNNLKKTKCPDDPTGVVFLKIGFLEKGKENMELAI</sequence>
<evidence type="ECO:0000313" key="7">
    <source>
        <dbReference type="EMBL" id="EAS03095.2"/>
    </source>
</evidence>
<name>I7M3G3_TETTS</name>
<dbReference type="Gene3D" id="1.25.40.20">
    <property type="entry name" value="Ankyrin repeat-containing domain"/>
    <property type="match status" value="2"/>
</dbReference>
<dbReference type="SUPFAM" id="SSF49562">
    <property type="entry name" value="C2 domain (Calcium/lipid-binding domain, CaLB)"/>
    <property type="match status" value="10"/>
</dbReference>
<dbReference type="SMART" id="SM00248">
    <property type="entry name" value="ANK"/>
    <property type="match status" value="6"/>
</dbReference>
<feature type="repeat" description="ANK" evidence="2">
    <location>
        <begin position="134"/>
        <end position="166"/>
    </location>
</feature>
<dbReference type="Pfam" id="PF13637">
    <property type="entry name" value="Ank_4"/>
    <property type="match status" value="1"/>
</dbReference>
<dbReference type="eggNOG" id="KOG1012">
    <property type="taxonomic scope" value="Eukaryota"/>
</dbReference>
<feature type="region of interest" description="Disordered" evidence="4">
    <location>
        <begin position="1"/>
        <end position="23"/>
    </location>
</feature>
<dbReference type="eggNOG" id="KOG1030">
    <property type="taxonomic scope" value="Eukaryota"/>
</dbReference>
<dbReference type="EMBL" id="GG662504">
    <property type="protein sequence ID" value="EAS03095.2"/>
    <property type="molecule type" value="Genomic_DNA"/>
</dbReference>
<dbReference type="InParanoid" id="I7M3G3"/>
<evidence type="ECO:0000256" key="3">
    <source>
        <dbReference type="SAM" id="Coils"/>
    </source>
</evidence>
<organism evidence="7 8">
    <name type="scientific">Tetrahymena thermophila (strain SB210)</name>
    <dbReference type="NCBI Taxonomy" id="312017"/>
    <lineage>
        <taxon>Eukaryota</taxon>
        <taxon>Sar</taxon>
        <taxon>Alveolata</taxon>
        <taxon>Ciliophora</taxon>
        <taxon>Intramacronucleata</taxon>
        <taxon>Oligohymenophorea</taxon>
        <taxon>Hymenostomatida</taxon>
        <taxon>Tetrahymenina</taxon>
        <taxon>Tetrahymenidae</taxon>
        <taxon>Tetrahymena</taxon>
    </lineage>
</organism>
<keyword evidence="2" id="KW-0040">ANK repeat</keyword>
<feature type="domain" description="C2" evidence="5">
    <location>
        <begin position="1171"/>
        <end position="1296"/>
    </location>
</feature>
<feature type="domain" description="C2" evidence="5">
    <location>
        <begin position="2124"/>
        <end position="2248"/>
    </location>
</feature>
<dbReference type="RefSeq" id="XP_001023340.2">
    <property type="nucleotide sequence ID" value="XM_001023340.2"/>
</dbReference>
<dbReference type="Proteomes" id="UP000009168">
    <property type="component" value="Unassembled WGS sequence"/>
</dbReference>
<dbReference type="PROSITE" id="PS50297">
    <property type="entry name" value="ANK_REP_REGION"/>
    <property type="match status" value="4"/>
</dbReference>
<dbReference type="eggNOG" id="KOG0504">
    <property type="taxonomic scope" value="Eukaryota"/>
</dbReference>
<dbReference type="PROSITE" id="PS00018">
    <property type="entry name" value="EF_HAND_1"/>
    <property type="match status" value="2"/>
</dbReference>
<dbReference type="GO" id="GO:0005509">
    <property type="term" value="F:calcium ion binding"/>
    <property type="evidence" value="ECO:0007669"/>
    <property type="project" value="InterPro"/>
</dbReference>
<dbReference type="InterPro" id="IPR011992">
    <property type="entry name" value="EF-hand-dom_pair"/>
</dbReference>
<dbReference type="Gene3D" id="1.10.238.10">
    <property type="entry name" value="EF-hand"/>
    <property type="match status" value="1"/>
</dbReference>
<protein>
    <submittedName>
        <fullName evidence="7">C2 domain protein</fullName>
    </submittedName>
</protein>
<feature type="domain" description="C2" evidence="5">
    <location>
        <begin position="2458"/>
        <end position="2580"/>
    </location>
</feature>
<evidence type="ECO:0000256" key="2">
    <source>
        <dbReference type="PROSITE-ProRule" id="PRU00023"/>
    </source>
</evidence>
<dbReference type="PROSITE" id="PS50088">
    <property type="entry name" value="ANK_REPEAT"/>
    <property type="match status" value="4"/>
</dbReference>
<dbReference type="Gene3D" id="2.60.40.150">
    <property type="entry name" value="C2 domain"/>
    <property type="match status" value="9"/>
</dbReference>
<feature type="repeat" description="ANK" evidence="2">
    <location>
        <begin position="270"/>
        <end position="302"/>
    </location>
</feature>
<dbReference type="PANTHER" id="PTHR47800:SF5">
    <property type="entry name" value="FER-1-LIKE PROTEIN 6"/>
    <property type="match status" value="1"/>
</dbReference>
<feature type="domain" description="C2" evidence="5">
    <location>
        <begin position="1494"/>
        <end position="1614"/>
    </location>
</feature>
<dbReference type="Pfam" id="PF12796">
    <property type="entry name" value="Ank_2"/>
    <property type="match status" value="1"/>
</dbReference>
<feature type="domain" description="C2" evidence="5">
    <location>
        <begin position="1966"/>
        <end position="2090"/>
    </location>
</feature>
<feature type="domain" description="C2" evidence="5">
    <location>
        <begin position="2300"/>
        <end position="2422"/>
    </location>
</feature>
<accession>I7M3G3</accession>